<protein>
    <recommendedName>
        <fullName evidence="5">Ribulose-phosphate 3-epimerase</fullName>
    </recommendedName>
</protein>
<dbReference type="SUPFAM" id="SSF51366">
    <property type="entry name" value="Ribulose-phoshate binding barrel"/>
    <property type="match status" value="1"/>
</dbReference>
<dbReference type="EMBL" id="JAMRYM010000003">
    <property type="protein sequence ID" value="MCM6761233.1"/>
    <property type="molecule type" value="Genomic_DNA"/>
</dbReference>
<evidence type="ECO:0000313" key="4">
    <source>
        <dbReference type="Proteomes" id="UP001155240"/>
    </source>
</evidence>
<dbReference type="InterPro" id="IPR000056">
    <property type="entry name" value="Ribul_P_3_epim-like"/>
</dbReference>
<dbReference type="Gene3D" id="3.20.20.70">
    <property type="entry name" value="Aldolase class I"/>
    <property type="match status" value="1"/>
</dbReference>
<evidence type="ECO:0008006" key="5">
    <source>
        <dbReference type="Google" id="ProtNLM"/>
    </source>
</evidence>
<name>A0A9X2IS80_9MICO</name>
<keyword evidence="4" id="KW-1185">Reference proteome</keyword>
<dbReference type="GO" id="GO:0046872">
    <property type="term" value="F:metal ion binding"/>
    <property type="evidence" value="ECO:0007669"/>
    <property type="project" value="UniProtKB-KW"/>
</dbReference>
<dbReference type="PANTHER" id="PTHR11749">
    <property type="entry name" value="RIBULOSE-5-PHOSPHATE-3-EPIMERASE"/>
    <property type="match status" value="1"/>
</dbReference>
<dbReference type="AlphaFoldDB" id="A0A9X2IS80"/>
<evidence type="ECO:0000256" key="2">
    <source>
        <dbReference type="ARBA" id="ARBA00023235"/>
    </source>
</evidence>
<gene>
    <name evidence="3" type="ORF">NB037_02265</name>
</gene>
<sequence length="215" mass="22445">MQLDEELIATIRNHDATLAGSLLAVPDSLREAAARELTARGLWVHADIIEGRFGDRPSVSTDTIAAIAAIPGVRLDVHLMVDNVLDWLLRLPGGLGRITIQDPDGGLSALEIASAGALAEEVWTAVVPGERRPTDRAQIDGLLVMLTPPGQAGHTLDHSALDVVAEYSAAQEHPVGVDGGVTADTATDALRAGATYLVSGRGLFSGDKRLTAPAN</sequence>
<keyword evidence="2" id="KW-0413">Isomerase</keyword>
<dbReference type="InterPro" id="IPR011060">
    <property type="entry name" value="RibuloseP-bd_barrel"/>
</dbReference>
<dbReference type="GO" id="GO:0005975">
    <property type="term" value="P:carbohydrate metabolic process"/>
    <property type="evidence" value="ECO:0007669"/>
    <property type="project" value="InterPro"/>
</dbReference>
<dbReference type="Proteomes" id="UP001155240">
    <property type="component" value="Unassembled WGS sequence"/>
</dbReference>
<reference evidence="3" key="1">
    <citation type="submission" date="2022-06" db="EMBL/GenBank/DDBJ databases">
        <title>Whole genome shotgun sequencing (WGS) of Rathayibacter sp. ZW T2_19, isolated from stored onions (Allium cepa).</title>
        <authorList>
            <person name="Stoll D.A."/>
            <person name="Huch M."/>
        </authorList>
    </citation>
    <scope>NUCLEOTIDE SEQUENCE</scope>
    <source>
        <strain evidence="3">ZW T2_19</strain>
    </source>
</reference>
<comment type="caution">
    <text evidence="3">The sequence shown here is derived from an EMBL/GenBank/DDBJ whole genome shotgun (WGS) entry which is preliminary data.</text>
</comment>
<proteinExistence type="predicted"/>
<accession>A0A9X2IS80</accession>
<evidence type="ECO:0000313" key="3">
    <source>
        <dbReference type="EMBL" id="MCM6761233.1"/>
    </source>
</evidence>
<keyword evidence="1" id="KW-0479">Metal-binding</keyword>
<dbReference type="GO" id="GO:0016857">
    <property type="term" value="F:racemase and epimerase activity, acting on carbohydrates and derivatives"/>
    <property type="evidence" value="ECO:0007669"/>
    <property type="project" value="InterPro"/>
</dbReference>
<evidence type="ECO:0000256" key="1">
    <source>
        <dbReference type="ARBA" id="ARBA00022723"/>
    </source>
</evidence>
<dbReference type="RefSeq" id="WP_251943256.1">
    <property type="nucleotide sequence ID" value="NZ_JAMRYM010000003.1"/>
</dbReference>
<organism evidence="3 4">
    <name type="scientific">Rathayibacter rubneri</name>
    <dbReference type="NCBI Taxonomy" id="2950106"/>
    <lineage>
        <taxon>Bacteria</taxon>
        <taxon>Bacillati</taxon>
        <taxon>Actinomycetota</taxon>
        <taxon>Actinomycetes</taxon>
        <taxon>Micrococcales</taxon>
        <taxon>Microbacteriaceae</taxon>
        <taxon>Rathayibacter</taxon>
    </lineage>
</organism>
<dbReference type="Pfam" id="PF00834">
    <property type="entry name" value="Ribul_P_3_epim"/>
    <property type="match status" value="1"/>
</dbReference>
<dbReference type="InterPro" id="IPR013785">
    <property type="entry name" value="Aldolase_TIM"/>
</dbReference>